<dbReference type="Proteomes" id="UP001605036">
    <property type="component" value="Unassembled WGS sequence"/>
</dbReference>
<evidence type="ECO:0000313" key="3">
    <source>
        <dbReference type="EMBL" id="KAL2642906.1"/>
    </source>
</evidence>
<evidence type="ECO:0000256" key="1">
    <source>
        <dbReference type="ARBA" id="ARBA00023125"/>
    </source>
</evidence>
<organism evidence="3 4">
    <name type="scientific">Riccia fluitans</name>
    <dbReference type="NCBI Taxonomy" id="41844"/>
    <lineage>
        <taxon>Eukaryota</taxon>
        <taxon>Viridiplantae</taxon>
        <taxon>Streptophyta</taxon>
        <taxon>Embryophyta</taxon>
        <taxon>Marchantiophyta</taxon>
        <taxon>Marchantiopsida</taxon>
        <taxon>Marchantiidae</taxon>
        <taxon>Marchantiales</taxon>
        <taxon>Ricciaceae</taxon>
        <taxon>Riccia</taxon>
    </lineage>
</organism>
<dbReference type="Gene3D" id="1.10.10.60">
    <property type="entry name" value="Homeodomain-like"/>
    <property type="match status" value="2"/>
</dbReference>
<evidence type="ECO:0000313" key="4">
    <source>
        <dbReference type="Proteomes" id="UP001605036"/>
    </source>
</evidence>
<comment type="caution">
    <text evidence="3">The sequence shown here is derived from an EMBL/GenBank/DDBJ whole genome shotgun (WGS) entry which is preliminary data.</text>
</comment>
<dbReference type="SUPFAM" id="SSF46689">
    <property type="entry name" value="Homeodomain-like"/>
    <property type="match status" value="1"/>
</dbReference>
<reference evidence="3 4" key="1">
    <citation type="submission" date="2024-09" db="EMBL/GenBank/DDBJ databases">
        <title>Chromosome-scale assembly of Riccia fluitans.</title>
        <authorList>
            <person name="Paukszto L."/>
            <person name="Sawicki J."/>
            <person name="Karawczyk K."/>
            <person name="Piernik-Szablinska J."/>
            <person name="Szczecinska M."/>
            <person name="Mazdziarz M."/>
        </authorList>
    </citation>
    <scope>NUCLEOTIDE SEQUENCE [LARGE SCALE GENOMIC DNA]</scope>
    <source>
        <strain evidence="3">Rf_01</strain>
        <tissue evidence="3">Aerial parts of the thallus</tissue>
    </source>
</reference>
<dbReference type="Pfam" id="PF03221">
    <property type="entry name" value="HTH_Tnp_Tc5"/>
    <property type="match status" value="1"/>
</dbReference>
<protein>
    <recommendedName>
        <fullName evidence="2">HTH CENPB-type domain-containing protein</fullName>
    </recommendedName>
</protein>
<sequence length="114" mass="13223">MATSSWTELTNAQRREDCKYYAEGEGITGKAFSNWATKKFGIKVNTMMISRILRKKEKYLIADLAPQEKRARKLECEDVEKLLYVWFSSMQERNVTLTDALVTNKAKGFYNLVI</sequence>
<dbReference type="InterPro" id="IPR009057">
    <property type="entry name" value="Homeodomain-like_sf"/>
</dbReference>
<proteinExistence type="predicted"/>
<keyword evidence="4" id="KW-1185">Reference proteome</keyword>
<gene>
    <name evidence="3" type="ORF">R1flu_010493</name>
</gene>
<feature type="domain" description="HTH CENPB-type" evidence="2">
    <location>
        <begin position="67"/>
        <end position="114"/>
    </location>
</feature>
<name>A0ABD1Z546_9MARC</name>
<keyword evidence="1" id="KW-0238">DNA-binding</keyword>
<dbReference type="AlphaFoldDB" id="A0ABD1Z546"/>
<accession>A0ABD1Z546</accession>
<dbReference type="EMBL" id="JBHFFA010000002">
    <property type="protein sequence ID" value="KAL2642906.1"/>
    <property type="molecule type" value="Genomic_DNA"/>
</dbReference>
<dbReference type="InterPro" id="IPR006600">
    <property type="entry name" value="HTH_CenpB_DNA-bd_dom"/>
</dbReference>
<evidence type="ECO:0000259" key="2">
    <source>
        <dbReference type="PROSITE" id="PS51253"/>
    </source>
</evidence>
<dbReference type="GO" id="GO:0003677">
    <property type="term" value="F:DNA binding"/>
    <property type="evidence" value="ECO:0007669"/>
    <property type="project" value="UniProtKB-KW"/>
</dbReference>
<dbReference type="PROSITE" id="PS51253">
    <property type="entry name" value="HTH_CENPB"/>
    <property type="match status" value="1"/>
</dbReference>